<name>A0A8J5QJ02_9ASCO</name>
<gene>
    <name evidence="1" type="ORF">J8A68_004648</name>
</gene>
<proteinExistence type="predicted"/>
<protein>
    <submittedName>
        <fullName evidence="1">Uncharacterized protein</fullName>
    </submittedName>
</protein>
<comment type="caution">
    <text evidence="1">The sequence shown here is derived from an EMBL/GenBank/DDBJ whole genome shotgun (WGS) entry which is preliminary data.</text>
</comment>
<evidence type="ECO:0000313" key="2">
    <source>
        <dbReference type="Proteomes" id="UP000694255"/>
    </source>
</evidence>
<reference evidence="1 2" key="1">
    <citation type="journal article" date="2021" name="DNA Res.">
        <title>Genome analysis of Candida subhashii reveals its hybrid nature and dual mitochondrial genome conformations.</title>
        <authorList>
            <person name="Mixao V."/>
            <person name="Hegedusova E."/>
            <person name="Saus E."/>
            <person name="Pryszcz L.P."/>
            <person name="Cillingova A."/>
            <person name="Nosek J."/>
            <person name="Gabaldon T."/>
        </authorList>
    </citation>
    <scope>NUCLEOTIDE SEQUENCE [LARGE SCALE GENOMIC DNA]</scope>
    <source>
        <strain evidence="1 2">CBS 10753</strain>
    </source>
</reference>
<dbReference type="AlphaFoldDB" id="A0A8J5QJ02"/>
<dbReference type="RefSeq" id="XP_049262055.1">
    <property type="nucleotide sequence ID" value="XM_049408629.1"/>
</dbReference>
<accession>A0A8J5QJ02</accession>
<dbReference type="EMBL" id="JAGSYN010000195">
    <property type="protein sequence ID" value="KAG7661822.1"/>
    <property type="molecule type" value="Genomic_DNA"/>
</dbReference>
<dbReference type="GeneID" id="73471448"/>
<sequence>MSKSKGDIPVSVSWRSVALNKRNATFIGDPCFRTYITEFSPIYVPGPNNCWIPLAAGVFPGKAIIPKYIRAPQNTLVVSAHFFQSHYSLRPYAKSGGGYIIQILHKNKTLGFLTVGRVSHFTLEPPSGSWADWKLVGSEAIPPYFVIGAVNSGVNDQAGKLPPAIIDKHIGFENYSPMSDFQVVAEILDNFHGLYRRLAVEEKNGCHFITISSRYRYVMKENISLDNPTNEITDKIQLTYNTIRGPGDMQNLHAFETPTIVNGKKRYMSQKQYARLNPMLNEFFLTEDSHIAFLVRLLGILDASLTAQELNMKIKYEGSSDGVTVLGLNSKRGMESYEIENINTIKLLRMKGAQSVLALAGAQGLLYLAGQDGKKVFTSGINWGWSSDVQFTLISDSSDDFDINYAACLNYLEPQTVAETIVEYVQSLQLATQYQIAESYYMLLLAYPEAPLSLPRPYHIHDWIGYIHYVSPALQPYHYYCDMFKFTIVKVWLASYVPHLLRMGFTFNSSRSIYYHAFSHSVYPPEFVHIPDFLKDNSHGTGPVIGKIISDVKEDIFKSYESWLEEKIDEPSKSPYYMTPPVISHVCSKNKFDFVDKSIT</sequence>
<keyword evidence="2" id="KW-1185">Reference proteome</keyword>
<organism evidence="1 2">
    <name type="scientific">[Candida] subhashii</name>
    <dbReference type="NCBI Taxonomy" id="561895"/>
    <lineage>
        <taxon>Eukaryota</taxon>
        <taxon>Fungi</taxon>
        <taxon>Dikarya</taxon>
        <taxon>Ascomycota</taxon>
        <taxon>Saccharomycotina</taxon>
        <taxon>Pichiomycetes</taxon>
        <taxon>Debaryomycetaceae</taxon>
        <taxon>Spathaspora</taxon>
    </lineage>
</organism>
<evidence type="ECO:0000313" key="1">
    <source>
        <dbReference type="EMBL" id="KAG7661822.1"/>
    </source>
</evidence>
<dbReference type="Proteomes" id="UP000694255">
    <property type="component" value="Unassembled WGS sequence"/>
</dbReference>